<dbReference type="Proteomes" id="UP000198327">
    <property type="component" value="Unassembled WGS sequence"/>
</dbReference>
<keyword evidence="2" id="KW-1185">Reference proteome</keyword>
<gene>
    <name evidence="1" type="ORF">SAMN05421642_106172</name>
</gene>
<organism evidence="1 2">
    <name type="scientific">Rhodococcoides kyotonense</name>
    <dbReference type="NCBI Taxonomy" id="398843"/>
    <lineage>
        <taxon>Bacteria</taxon>
        <taxon>Bacillati</taxon>
        <taxon>Actinomycetota</taxon>
        <taxon>Actinomycetes</taxon>
        <taxon>Mycobacteriales</taxon>
        <taxon>Nocardiaceae</taxon>
        <taxon>Rhodococcoides</taxon>
    </lineage>
</organism>
<name>A0A239I2P2_9NOCA</name>
<dbReference type="OrthoDB" id="8443918at2"/>
<dbReference type="AlphaFoldDB" id="A0A239I2P2"/>
<protein>
    <submittedName>
        <fullName evidence="1">Uncharacterized protein</fullName>
    </submittedName>
</protein>
<proteinExistence type="predicted"/>
<accession>A0A239I2P2</accession>
<evidence type="ECO:0000313" key="1">
    <source>
        <dbReference type="EMBL" id="SNS87642.1"/>
    </source>
</evidence>
<evidence type="ECO:0000313" key="2">
    <source>
        <dbReference type="Proteomes" id="UP000198327"/>
    </source>
</evidence>
<dbReference type="EMBL" id="FZOW01000006">
    <property type="protein sequence ID" value="SNS87642.1"/>
    <property type="molecule type" value="Genomic_DNA"/>
</dbReference>
<sequence length="97" mass="10681">MGLPLVGAQRQSRVATHALLRTRIERKCVEDTELAEIENVAASRGIAPIFLVGIGYMRAVIDAEVTWLQKFVGDVESGRISWLDAHTALSRHPKDTA</sequence>
<reference evidence="2" key="1">
    <citation type="submission" date="2017-06" db="EMBL/GenBank/DDBJ databases">
        <authorList>
            <person name="Varghese N."/>
            <person name="Submissions S."/>
        </authorList>
    </citation>
    <scope>NUCLEOTIDE SEQUENCE [LARGE SCALE GENOMIC DNA]</scope>
    <source>
        <strain evidence="2">JCM 23211</strain>
    </source>
</reference>
<dbReference type="RefSeq" id="WP_089246469.1">
    <property type="nucleotide sequence ID" value="NZ_FZOW01000006.1"/>
</dbReference>